<evidence type="ECO:0000313" key="2">
    <source>
        <dbReference type="EMBL" id="MXY95493.1"/>
    </source>
</evidence>
<gene>
    <name evidence="2" type="ORF">F4Y42_18800</name>
</gene>
<accession>A0A6B0YXW2</accession>
<reference evidence="2" key="1">
    <citation type="submission" date="2019-09" db="EMBL/GenBank/DDBJ databases">
        <title>Characterisation of the sponge microbiome using genome-centric metagenomics.</title>
        <authorList>
            <person name="Engelberts J.P."/>
            <person name="Robbins S.J."/>
            <person name="De Goeij J.M."/>
            <person name="Aranda M."/>
            <person name="Bell S.C."/>
            <person name="Webster N.S."/>
        </authorList>
    </citation>
    <scope>NUCLEOTIDE SEQUENCE</scope>
    <source>
        <strain evidence="2">SB0664_bin_27</strain>
    </source>
</reference>
<dbReference type="PANTHER" id="PTHR33990">
    <property type="entry name" value="PROTEIN YJDN-RELATED"/>
    <property type="match status" value="1"/>
</dbReference>
<sequence length="150" mass="16531">MSKIRPNLWCDGQAEAAANFYVSIFKNAKILSVDDIAAGPAEGNKTVSFELDGLQFTAFDAGPHFQFTPAVSFEIACDSQAEIDYFWEKLGQGGETRQCGWLQDQFGISWQITPAELPRLMEKNGQAVMEAYLAMTKVDIARLRAAAEQG</sequence>
<dbReference type="EMBL" id="VXRG01000157">
    <property type="protein sequence ID" value="MXY95493.1"/>
    <property type="molecule type" value="Genomic_DNA"/>
</dbReference>
<dbReference type="SUPFAM" id="SSF54593">
    <property type="entry name" value="Glyoxalase/Bleomycin resistance protein/Dihydroxybiphenyl dioxygenase"/>
    <property type="match status" value="1"/>
</dbReference>
<dbReference type="Gene3D" id="3.10.180.10">
    <property type="entry name" value="2,3-Dihydroxybiphenyl 1,2-Dioxygenase, domain 1"/>
    <property type="match status" value="1"/>
</dbReference>
<organism evidence="2">
    <name type="scientific">Caldilineaceae bacterium SB0664_bin_27</name>
    <dbReference type="NCBI Taxonomy" id="2605260"/>
    <lineage>
        <taxon>Bacteria</taxon>
        <taxon>Bacillati</taxon>
        <taxon>Chloroflexota</taxon>
        <taxon>Caldilineae</taxon>
        <taxon>Caldilineales</taxon>
        <taxon>Caldilineaceae</taxon>
    </lineage>
</organism>
<dbReference type="PIRSF" id="PIRSF021700">
    <property type="entry name" value="3_dmu_93_MTrfase"/>
    <property type="match status" value="1"/>
</dbReference>
<dbReference type="InterPro" id="IPR028973">
    <property type="entry name" value="PhnB-like"/>
</dbReference>
<proteinExistence type="predicted"/>
<protein>
    <submittedName>
        <fullName evidence="2">VOC family protein</fullName>
    </submittedName>
</protein>
<dbReference type="InterPro" id="IPR029068">
    <property type="entry name" value="Glyas_Bleomycin-R_OHBP_Dase"/>
</dbReference>
<evidence type="ECO:0000259" key="1">
    <source>
        <dbReference type="Pfam" id="PF06983"/>
    </source>
</evidence>
<dbReference type="Pfam" id="PF06983">
    <property type="entry name" value="3-dmu-9_3-mt"/>
    <property type="match status" value="1"/>
</dbReference>
<dbReference type="AlphaFoldDB" id="A0A6B0YXW2"/>
<feature type="domain" description="PhnB-like" evidence="1">
    <location>
        <begin position="3"/>
        <end position="113"/>
    </location>
</feature>
<comment type="caution">
    <text evidence="2">The sequence shown here is derived from an EMBL/GenBank/DDBJ whole genome shotgun (WGS) entry which is preliminary data.</text>
</comment>
<name>A0A6B0YXW2_9CHLR</name>
<dbReference type="CDD" id="cd06588">
    <property type="entry name" value="PhnB_like"/>
    <property type="match status" value="1"/>
</dbReference>
<dbReference type="InterPro" id="IPR009725">
    <property type="entry name" value="3_dmu_93_MTrfase"/>
</dbReference>